<protein>
    <recommendedName>
        <fullName evidence="4">Right-handed parallel beta-helix repeat-containing protein</fullName>
    </recommendedName>
</protein>
<dbReference type="Gene3D" id="2.160.20.10">
    <property type="entry name" value="Single-stranded right-handed beta-helix, Pectin lyase-like"/>
    <property type="match status" value="1"/>
</dbReference>
<keyword evidence="1" id="KW-0732">Signal</keyword>
<dbReference type="RefSeq" id="WP_119759538.1">
    <property type="nucleotide sequence ID" value="NZ_QYUM01000002.1"/>
</dbReference>
<dbReference type="EMBL" id="QYUM01000002">
    <property type="protein sequence ID" value="RJF93260.1"/>
    <property type="molecule type" value="Genomic_DNA"/>
</dbReference>
<proteinExistence type="predicted"/>
<reference evidence="2 3" key="1">
    <citation type="submission" date="2018-09" db="EMBL/GenBank/DDBJ databases">
        <authorList>
            <person name="Zhu H."/>
        </authorList>
    </citation>
    <scope>NUCLEOTIDE SEQUENCE [LARGE SCALE GENOMIC DNA]</scope>
    <source>
        <strain evidence="2 3">K2R01-6</strain>
    </source>
</reference>
<dbReference type="AlphaFoldDB" id="A0A418WPV1"/>
<dbReference type="InterPro" id="IPR012334">
    <property type="entry name" value="Pectin_lyas_fold"/>
</dbReference>
<evidence type="ECO:0008006" key="4">
    <source>
        <dbReference type="Google" id="ProtNLM"/>
    </source>
</evidence>
<accession>A0A418WPV1</accession>
<gene>
    <name evidence="2" type="ORF">D3876_02585</name>
</gene>
<evidence type="ECO:0000256" key="1">
    <source>
        <dbReference type="SAM" id="SignalP"/>
    </source>
</evidence>
<dbReference type="SUPFAM" id="SSF51126">
    <property type="entry name" value="Pectin lyase-like"/>
    <property type="match status" value="1"/>
</dbReference>
<dbReference type="InterPro" id="IPR011050">
    <property type="entry name" value="Pectin_lyase_fold/virulence"/>
</dbReference>
<feature type="chain" id="PRO_5019560170" description="Right-handed parallel beta-helix repeat-containing protein" evidence="1">
    <location>
        <begin position="30"/>
        <end position="352"/>
    </location>
</feature>
<dbReference type="OrthoDB" id="5483326at2"/>
<sequence length="352" mass="38705">MAYPLSRRRLLAAAGALPFGSLALGSAKAADKTVVDGRVFNGARALVGSGADGGTALVAKTNMTVRNCQFHNWGNGAIRAWHSTTEHFVIEDCSGSNVYRFLENWSWNHRGGTPAPLSDFTLRRISIVDAERGLMRLRYASQRGLIEDAVAFGSADCANYCTGFALLDQVSDITYRRCEAHRFIESRRPQDRYWNGDGFSDERGNARIRYEGCVATDSSDGGFDTKSDQVYLVDCRARGNKRNYRMWNTGMLQRCRSEEPVRRGGTGRAAHFSFHGGSGARYVIDRPFVRATAGNAAPVFLFENDAPAVIDIFNADIHAPAAPLIVVTGAEPVINWYPARPQQNIRVGSERG</sequence>
<evidence type="ECO:0000313" key="3">
    <source>
        <dbReference type="Proteomes" id="UP000286100"/>
    </source>
</evidence>
<comment type="caution">
    <text evidence="2">The sequence shown here is derived from an EMBL/GenBank/DDBJ whole genome shotgun (WGS) entry which is preliminary data.</text>
</comment>
<evidence type="ECO:0000313" key="2">
    <source>
        <dbReference type="EMBL" id="RJF93260.1"/>
    </source>
</evidence>
<organism evidence="2 3">
    <name type="scientific">Sphingomonas cavernae</name>
    <dbReference type="NCBI Taxonomy" id="2320861"/>
    <lineage>
        <taxon>Bacteria</taxon>
        <taxon>Pseudomonadati</taxon>
        <taxon>Pseudomonadota</taxon>
        <taxon>Alphaproteobacteria</taxon>
        <taxon>Sphingomonadales</taxon>
        <taxon>Sphingomonadaceae</taxon>
        <taxon>Sphingomonas</taxon>
    </lineage>
</organism>
<dbReference type="InterPro" id="IPR006311">
    <property type="entry name" value="TAT_signal"/>
</dbReference>
<feature type="signal peptide" evidence="1">
    <location>
        <begin position="1"/>
        <end position="29"/>
    </location>
</feature>
<keyword evidence="3" id="KW-1185">Reference proteome</keyword>
<dbReference type="PROSITE" id="PS51318">
    <property type="entry name" value="TAT"/>
    <property type="match status" value="1"/>
</dbReference>
<dbReference type="Proteomes" id="UP000286100">
    <property type="component" value="Unassembled WGS sequence"/>
</dbReference>
<name>A0A418WPV1_9SPHN</name>